<accession>A0A4Y7SUG2</accession>
<evidence type="ECO:0000256" key="1">
    <source>
        <dbReference type="SAM" id="SignalP"/>
    </source>
</evidence>
<dbReference type="EMBL" id="QPFP01000056">
    <property type="protein sequence ID" value="TEB25507.1"/>
    <property type="molecule type" value="Genomic_DNA"/>
</dbReference>
<keyword evidence="4" id="KW-1185">Reference proteome</keyword>
<dbReference type="Pfam" id="PF26061">
    <property type="entry name" value="DUF8021"/>
    <property type="match status" value="1"/>
</dbReference>
<gene>
    <name evidence="3" type="ORF">FA13DRAFT_1668638</name>
</gene>
<protein>
    <recommendedName>
        <fullName evidence="2">DUF8021 domain-containing protein</fullName>
    </recommendedName>
</protein>
<evidence type="ECO:0000313" key="3">
    <source>
        <dbReference type="EMBL" id="TEB25507.1"/>
    </source>
</evidence>
<keyword evidence="1" id="KW-0732">Signal</keyword>
<organism evidence="3 4">
    <name type="scientific">Coprinellus micaceus</name>
    <name type="common">Glistening ink-cap mushroom</name>
    <name type="synonym">Coprinus micaceus</name>
    <dbReference type="NCBI Taxonomy" id="71717"/>
    <lineage>
        <taxon>Eukaryota</taxon>
        <taxon>Fungi</taxon>
        <taxon>Dikarya</taxon>
        <taxon>Basidiomycota</taxon>
        <taxon>Agaricomycotina</taxon>
        <taxon>Agaricomycetes</taxon>
        <taxon>Agaricomycetidae</taxon>
        <taxon>Agaricales</taxon>
        <taxon>Agaricineae</taxon>
        <taxon>Psathyrellaceae</taxon>
        <taxon>Coprinellus</taxon>
    </lineage>
</organism>
<proteinExistence type="predicted"/>
<feature type="signal peptide" evidence="1">
    <location>
        <begin position="1"/>
        <end position="20"/>
    </location>
</feature>
<name>A0A4Y7SUG2_COPMI</name>
<feature type="chain" id="PRO_5021497159" description="DUF8021 domain-containing protein" evidence="1">
    <location>
        <begin position="21"/>
        <end position="269"/>
    </location>
</feature>
<dbReference type="InterPro" id="IPR058334">
    <property type="entry name" value="DUF8021"/>
</dbReference>
<dbReference type="Proteomes" id="UP000298030">
    <property type="component" value="Unassembled WGS sequence"/>
</dbReference>
<evidence type="ECO:0000313" key="4">
    <source>
        <dbReference type="Proteomes" id="UP000298030"/>
    </source>
</evidence>
<sequence>MAFIRSIVVLCATLIAPSLAHCTLEQLQAATTDYIAAQTAGQVSTFSSAKYTENFQPANISTGILSQPLKIDSAKSIHDTTDCVTFTEIIVTDPTHPYVIGTQLRWSTHGETLEEVSSIVTDQGDWLFNATAALSWSQKETFYDPVADDKRDTRETLKAAADAYLNKFNDNSVVVPFGIPCARLEGGVYTGTGSPTDNCDLGFPTGIPMLNRRYVIDPVVGAINVFFNFGGPTSSPDSHTFKLLEGKIRYVHTMTVLKCNALPEDPCNA</sequence>
<dbReference type="AlphaFoldDB" id="A0A4Y7SUG2"/>
<evidence type="ECO:0000259" key="2">
    <source>
        <dbReference type="Pfam" id="PF26061"/>
    </source>
</evidence>
<comment type="caution">
    <text evidence="3">The sequence shown here is derived from an EMBL/GenBank/DDBJ whole genome shotgun (WGS) entry which is preliminary data.</text>
</comment>
<reference evidence="3 4" key="1">
    <citation type="journal article" date="2019" name="Nat. Ecol. Evol.">
        <title>Megaphylogeny resolves global patterns of mushroom evolution.</title>
        <authorList>
            <person name="Varga T."/>
            <person name="Krizsan K."/>
            <person name="Foldi C."/>
            <person name="Dima B."/>
            <person name="Sanchez-Garcia M."/>
            <person name="Sanchez-Ramirez S."/>
            <person name="Szollosi G.J."/>
            <person name="Szarkandi J.G."/>
            <person name="Papp V."/>
            <person name="Albert L."/>
            <person name="Andreopoulos W."/>
            <person name="Angelini C."/>
            <person name="Antonin V."/>
            <person name="Barry K.W."/>
            <person name="Bougher N.L."/>
            <person name="Buchanan P."/>
            <person name="Buyck B."/>
            <person name="Bense V."/>
            <person name="Catcheside P."/>
            <person name="Chovatia M."/>
            <person name="Cooper J."/>
            <person name="Damon W."/>
            <person name="Desjardin D."/>
            <person name="Finy P."/>
            <person name="Geml J."/>
            <person name="Haridas S."/>
            <person name="Hughes K."/>
            <person name="Justo A."/>
            <person name="Karasinski D."/>
            <person name="Kautmanova I."/>
            <person name="Kiss B."/>
            <person name="Kocsube S."/>
            <person name="Kotiranta H."/>
            <person name="LaButti K.M."/>
            <person name="Lechner B.E."/>
            <person name="Liimatainen K."/>
            <person name="Lipzen A."/>
            <person name="Lukacs Z."/>
            <person name="Mihaltcheva S."/>
            <person name="Morgado L.N."/>
            <person name="Niskanen T."/>
            <person name="Noordeloos M.E."/>
            <person name="Ohm R.A."/>
            <person name="Ortiz-Santana B."/>
            <person name="Ovrebo C."/>
            <person name="Racz N."/>
            <person name="Riley R."/>
            <person name="Savchenko A."/>
            <person name="Shiryaev A."/>
            <person name="Soop K."/>
            <person name="Spirin V."/>
            <person name="Szebenyi C."/>
            <person name="Tomsovsky M."/>
            <person name="Tulloss R.E."/>
            <person name="Uehling J."/>
            <person name="Grigoriev I.V."/>
            <person name="Vagvolgyi C."/>
            <person name="Papp T."/>
            <person name="Martin F.M."/>
            <person name="Miettinen O."/>
            <person name="Hibbett D.S."/>
            <person name="Nagy L.G."/>
        </authorList>
    </citation>
    <scope>NUCLEOTIDE SEQUENCE [LARGE SCALE GENOMIC DNA]</scope>
    <source>
        <strain evidence="3 4">FP101781</strain>
    </source>
</reference>
<feature type="domain" description="DUF8021" evidence="2">
    <location>
        <begin position="150"/>
        <end position="255"/>
    </location>
</feature>
<dbReference type="OrthoDB" id="3515051at2759"/>